<evidence type="ECO:0000256" key="4">
    <source>
        <dbReference type="ARBA" id="ARBA00022475"/>
    </source>
</evidence>
<dbReference type="EMBL" id="ASRH01000001">
    <property type="protein sequence ID" value="EWG08198.1"/>
    <property type="molecule type" value="Genomic_DNA"/>
</dbReference>
<evidence type="ECO:0000256" key="5">
    <source>
        <dbReference type="ARBA" id="ARBA00022692"/>
    </source>
</evidence>
<keyword evidence="4" id="KW-1003">Cell membrane</keyword>
<keyword evidence="6 8" id="KW-1133">Transmembrane helix</keyword>
<dbReference type="InterPro" id="IPR004680">
    <property type="entry name" value="Cit_transptr-like_dom"/>
</dbReference>
<feature type="transmembrane region" description="Helical" evidence="8">
    <location>
        <begin position="134"/>
        <end position="153"/>
    </location>
</feature>
<keyword evidence="7 8" id="KW-0472">Membrane</keyword>
<comment type="subcellular location">
    <subcellularLocation>
        <location evidence="1">Cell membrane</location>
        <topology evidence="1">Multi-pass membrane protein</topology>
    </subcellularLocation>
</comment>
<feature type="transmembrane region" description="Helical" evidence="8">
    <location>
        <begin position="307"/>
        <end position="332"/>
    </location>
</feature>
<evidence type="ECO:0000256" key="7">
    <source>
        <dbReference type="ARBA" id="ARBA00023136"/>
    </source>
</evidence>
<feature type="transmembrane region" description="Helical" evidence="8">
    <location>
        <begin position="173"/>
        <end position="196"/>
    </location>
</feature>
<feature type="transmembrane region" description="Helical" evidence="8">
    <location>
        <begin position="217"/>
        <end position="236"/>
    </location>
</feature>
<dbReference type="Proteomes" id="UP000054284">
    <property type="component" value="Unassembled WGS sequence"/>
</dbReference>
<keyword evidence="11" id="KW-1185">Reference proteome</keyword>
<feature type="transmembrane region" description="Helical" evidence="8">
    <location>
        <begin position="344"/>
        <end position="368"/>
    </location>
</feature>
<protein>
    <submittedName>
        <fullName evidence="10">Citrate transporter</fullName>
    </submittedName>
</protein>
<accession>W7KQ26</accession>
<keyword evidence="3" id="KW-0813">Transport</keyword>
<feature type="domain" description="Citrate transporter-like" evidence="9">
    <location>
        <begin position="22"/>
        <end position="348"/>
    </location>
</feature>
<comment type="caution">
    <text evidence="10">The sequence shown here is derived from an EMBL/GenBank/DDBJ whole genome shotgun (WGS) entry which is preliminary data.</text>
</comment>
<dbReference type="AlphaFoldDB" id="W7KQ26"/>
<dbReference type="PRINTS" id="PR00758">
    <property type="entry name" value="ARSENICPUMP"/>
</dbReference>
<evidence type="ECO:0000259" key="9">
    <source>
        <dbReference type="Pfam" id="PF03600"/>
    </source>
</evidence>
<evidence type="ECO:0000313" key="11">
    <source>
        <dbReference type="Proteomes" id="UP000054284"/>
    </source>
</evidence>
<dbReference type="PANTHER" id="PTHR43302:SF5">
    <property type="entry name" value="TRANSPORTER ARSB-RELATED"/>
    <property type="match status" value="1"/>
</dbReference>
<dbReference type="PANTHER" id="PTHR43302">
    <property type="entry name" value="TRANSPORTER ARSB-RELATED"/>
    <property type="match status" value="1"/>
</dbReference>
<proteinExistence type="inferred from homology"/>
<evidence type="ECO:0000256" key="6">
    <source>
        <dbReference type="ARBA" id="ARBA00022989"/>
    </source>
</evidence>
<sequence length="409" mass="44271">MNYIALIIALLTYGLIATRGITKIPPWSSMFFGGVLMVAAGVIPVGLALKSVNLDVILFLVTIFVFASALEVSGFLKYLAYYIVKKFKTPKRIVMAVVVFSGVLSNFVTNDGISSSWTPVMLEVSKQMRIDEKPLLYSLAFGVTVGSVLLPTGNPQNLLIALEGNLAQPFVLFLAYLGIPTAVNLLATAYITFLMFKKSLANPESEIQLQEVKIEDKATAVVALVLLAITVVLFFALSFLKVDILLGSLITSSLLLLIVKPRREIVRRMDWTVIVFFVGLFLFTAGLDNGGVLSAISMALPPPSSVLIIMLVSVALSQILSNVPMVAIYIPIMYSYNATSAIDWLALAAGSTIAGNLTLIGAASNVIISEASESRGGKGFGFFEFIKYSLPVLLENFLVIYLFLRLESP</sequence>
<feature type="transmembrane region" description="Helical" evidence="8">
    <location>
        <begin position="271"/>
        <end position="287"/>
    </location>
</feature>
<feature type="transmembrane region" description="Helical" evidence="8">
    <location>
        <begin position="388"/>
        <end position="404"/>
    </location>
</feature>
<evidence type="ECO:0000256" key="8">
    <source>
        <dbReference type="SAM" id="Phobius"/>
    </source>
</evidence>
<feature type="transmembrane region" description="Helical" evidence="8">
    <location>
        <begin position="242"/>
        <end position="259"/>
    </location>
</feature>
<organism evidence="10 11">
    <name type="scientific">Candidatus Aramenus sulfurataquae</name>
    <dbReference type="NCBI Taxonomy" id="1326980"/>
    <lineage>
        <taxon>Archaea</taxon>
        <taxon>Thermoproteota</taxon>
        <taxon>Thermoprotei</taxon>
        <taxon>Sulfolobales</taxon>
        <taxon>Sulfolobaceae</taxon>
        <taxon>Candidatus Aramenus</taxon>
    </lineage>
</organism>
<evidence type="ECO:0000313" key="10">
    <source>
        <dbReference type="EMBL" id="EWG08198.1"/>
    </source>
</evidence>
<evidence type="ECO:0000256" key="2">
    <source>
        <dbReference type="ARBA" id="ARBA00009843"/>
    </source>
</evidence>
<dbReference type="Pfam" id="PF03600">
    <property type="entry name" value="CitMHS"/>
    <property type="match status" value="1"/>
</dbReference>
<evidence type="ECO:0000256" key="3">
    <source>
        <dbReference type="ARBA" id="ARBA00022448"/>
    </source>
</evidence>
<dbReference type="InterPro" id="IPR000802">
    <property type="entry name" value="Arsenical_pump_ArsB"/>
</dbReference>
<gene>
    <name evidence="10" type="ORF">ASUL_01050</name>
</gene>
<dbReference type="GO" id="GO:0005886">
    <property type="term" value="C:plasma membrane"/>
    <property type="evidence" value="ECO:0007669"/>
    <property type="project" value="UniProtKB-SubCell"/>
</dbReference>
<comment type="similarity">
    <text evidence="2">Belongs to the CitM (TC 2.A.11) transporter family.</text>
</comment>
<dbReference type="PATRIC" id="fig|1326980.6.peg.209"/>
<reference evidence="10 11" key="1">
    <citation type="journal article" date="2014" name="Genome Announc.">
        <title>Draft Genome Sequence of the Sulfolobales Archaeon AZ1, Obtained through Metagenomic Analysis of a Mexican Hot Spring.</title>
        <authorList>
            <person name="Servin-Garciduenas L.E."/>
            <person name="Martinez-Romero E."/>
        </authorList>
    </citation>
    <scope>NUCLEOTIDE SEQUENCE [LARGE SCALE GENOMIC DNA]</scope>
    <source>
        <strain evidence="10">AZ1-illumnia</strain>
    </source>
</reference>
<evidence type="ECO:0000256" key="1">
    <source>
        <dbReference type="ARBA" id="ARBA00004651"/>
    </source>
</evidence>
<feature type="transmembrane region" description="Helical" evidence="8">
    <location>
        <begin position="56"/>
        <end position="81"/>
    </location>
</feature>
<name>W7KQ26_9CREN</name>
<dbReference type="GO" id="GO:0015105">
    <property type="term" value="F:arsenite transmembrane transporter activity"/>
    <property type="evidence" value="ECO:0007669"/>
    <property type="project" value="InterPro"/>
</dbReference>
<feature type="transmembrane region" description="Helical" evidence="8">
    <location>
        <begin position="30"/>
        <end position="49"/>
    </location>
</feature>
<keyword evidence="5 8" id="KW-0812">Transmembrane</keyword>
<feature type="transmembrane region" description="Helical" evidence="8">
    <location>
        <begin position="93"/>
        <end position="113"/>
    </location>
</feature>